<dbReference type="AlphaFoldDB" id="A0AAD6D1E0"/>
<accession>A0AAD6D1E0</accession>
<feature type="compositionally biased region" description="Basic and acidic residues" evidence="4">
    <location>
        <begin position="51"/>
        <end position="60"/>
    </location>
</feature>
<dbReference type="InterPro" id="IPR035979">
    <property type="entry name" value="RBD_domain_sf"/>
</dbReference>
<dbReference type="PROSITE" id="PS50102">
    <property type="entry name" value="RRM"/>
    <property type="match status" value="2"/>
</dbReference>
<reference evidence="6 7" key="1">
    <citation type="journal article" date="2023" name="IMA Fungus">
        <title>Comparative genomic study of the Penicillium genus elucidates a diverse pangenome and 15 lateral gene transfer events.</title>
        <authorList>
            <person name="Petersen C."/>
            <person name="Sorensen T."/>
            <person name="Nielsen M.R."/>
            <person name="Sondergaard T.E."/>
            <person name="Sorensen J.L."/>
            <person name="Fitzpatrick D.A."/>
            <person name="Frisvad J.C."/>
            <person name="Nielsen K.L."/>
        </authorList>
    </citation>
    <scope>NUCLEOTIDE SEQUENCE [LARGE SCALE GENOMIC DNA]</scope>
    <source>
        <strain evidence="6 7">IBT 35679</strain>
    </source>
</reference>
<dbReference type="PANTHER" id="PTHR23236:SF119">
    <property type="entry name" value="NUCLEAR RNA-BINDING PROTEIN SART-3"/>
    <property type="match status" value="1"/>
</dbReference>
<evidence type="ECO:0000256" key="4">
    <source>
        <dbReference type="SAM" id="MobiDB-lite"/>
    </source>
</evidence>
<sequence>MPPLNTHLFPLILAKKHGAPLTPDEEALSKGDALEHDIDYDDLYARSKAADLEAQKESGQGKRKSRHKVLDEEMKQGDSALSSRRPTKNYEISPPSETIYVGNLFFDLAAEDLRAHFEQFGTVLNTTIVHDNRGISKGFGYVQFDTIEEAKLAVEKQHMKVLAGRPVVLQYARSAIQHKKTELKPTNTLFIGGIPYELTDRDIQDLFSDVHNTVDIRVPVDRRSGVPRGFAHVEFIDIQSAMWGMEVLARKAPYGRKLKVEFTHRKKVGMMHSERLPGLWAKRAMEKELMAEAAEKTMDHSTASSAPEAADRHANDPKHE</sequence>
<comment type="caution">
    <text evidence="6">The sequence shown here is derived from an EMBL/GenBank/DDBJ whole genome shotgun (WGS) entry which is preliminary data.</text>
</comment>
<evidence type="ECO:0000259" key="5">
    <source>
        <dbReference type="PROSITE" id="PS50102"/>
    </source>
</evidence>
<feature type="domain" description="RRM" evidence="5">
    <location>
        <begin position="97"/>
        <end position="174"/>
    </location>
</feature>
<keyword evidence="1" id="KW-0677">Repeat</keyword>
<dbReference type="SMART" id="SM00360">
    <property type="entry name" value="RRM"/>
    <property type="match status" value="2"/>
</dbReference>
<keyword evidence="2 3" id="KW-0694">RNA-binding</keyword>
<keyword evidence="7" id="KW-1185">Reference proteome</keyword>
<evidence type="ECO:0000256" key="3">
    <source>
        <dbReference type="PROSITE-ProRule" id="PRU00176"/>
    </source>
</evidence>
<dbReference type="Gene3D" id="3.30.70.330">
    <property type="match status" value="2"/>
</dbReference>
<name>A0AAD6D1E0_9EURO</name>
<evidence type="ECO:0000313" key="6">
    <source>
        <dbReference type="EMBL" id="KAJ5547192.1"/>
    </source>
</evidence>
<feature type="compositionally biased region" description="Basic and acidic residues" evidence="4">
    <location>
        <begin position="309"/>
        <end position="320"/>
    </location>
</feature>
<evidence type="ECO:0000256" key="1">
    <source>
        <dbReference type="ARBA" id="ARBA00022737"/>
    </source>
</evidence>
<dbReference type="PANTHER" id="PTHR23236">
    <property type="entry name" value="EUKARYOTIC TRANSLATION INITIATION FACTOR 4B/4H"/>
    <property type="match status" value="1"/>
</dbReference>
<dbReference type="Pfam" id="PF00076">
    <property type="entry name" value="RRM_1"/>
    <property type="match status" value="2"/>
</dbReference>
<feature type="region of interest" description="Disordered" evidence="4">
    <location>
        <begin position="51"/>
        <end position="92"/>
    </location>
</feature>
<dbReference type="SUPFAM" id="SSF54928">
    <property type="entry name" value="RNA-binding domain, RBD"/>
    <property type="match status" value="2"/>
</dbReference>
<dbReference type="Proteomes" id="UP001220324">
    <property type="component" value="Unassembled WGS sequence"/>
</dbReference>
<proteinExistence type="predicted"/>
<gene>
    <name evidence="6" type="ORF">N7494_004777</name>
</gene>
<feature type="domain" description="RRM" evidence="5">
    <location>
        <begin position="187"/>
        <end position="265"/>
    </location>
</feature>
<dbReference type="CDD" id="cd00590">
    <property type="entry name" value="RRM_SF"/>
    <property type="match status" value="1"/>
</dbReference>
<organism evidence="6 7">
    <name type="scientific">Penicillium frequentans</name>
    <dbReference type="NCBI Taxonomy" id="3151616"/>
    <lineage>
        <taxon>Eukaryota</taxon>
        <taxon>Fungi</taxon>
        <taxon>Dikarya</taxon>
        <taxon>Ascomycota</taxon>
        <taxon>Pezizomycotina</taxon>
        <taxon>Eurotiomycetes</taxon>
        <taxon>Eurotiomycetidae</taxon>
        <taxon>Eurotiales</taxon>
        <taxon>Aspergillaceae</taxon>
        <taxon>Penicillium</taxon>
    </lineage>
</organism>
<feature type="region of interest" description="Disordered" evidence="4">
    <location>
        <begin position="292"/>
        <end position="320"/>
    </location>
</feature>
<dbReference type="GO" id="GO:0003723">
    <property type="term" value="F:RNA binding"/>
    <property type="evidence" value="ECO:0007669"/>
    <property type="project" value="UniProtKB-UniRule"/>
</dbReference>
<dbReference type="EMBL" id="JAQIZZ010000003">
    <property type="protein sequence ID" value="KAJ5547192.1"/>
    <property type="molecule type" value="Genomic_DNA"/>
</dbReference>
<evidence type="ECO:0000313" key="7">
    <source>
        <dbReference type="Proteomes" id="UP001220324"/>
    </source>
</evidence>
<dbReference type="InterPro" id="IPR012677">
    <property type="entry name" value="Nucleotide-bd_a/b_plait_sf"/>
</dbReference>
<evidence type="ECO:0000256" key="2">
    <source>
        <dbReference type="ARBA" id="ARBA00022884"/>
    </source>
</evidence>
<dbReference type="InterPro" id="IPR000504">
    <property type="entry name" value="RRM_dom"/>
</dbReference>
<protein>
    <recommendedName>
        <fullName evidence="5">RRM domain-containing protein</fullName>
    </recommendedName>
</protein>